<accession>A0A098S8E2</accession>
<dbReference type="PANTHER" id="PTHR30634:SF14">
    <property type="match status" value="1"/>
</dbReference>
<gene>
    <name evidence="2" type="ORF">IX84_09335</name>
</gene>
<keyword evidence="3" id="KW-1185">Reference proteome</keyword>
<proteinExistence type="predicted"/>
<protein>
    <submittedName>
        <fullName evidence="2">Uncharacterized protein</fullName>
    </submittedName>
</protein>
<dbReference type="EMBL" id="JPOS01000019">
    <property type="protein sequence ID" value="KGE88386.1"/>
    <property type="molecule type" value="Genomic_DNA"/>
</dbReference>
<organism evidence="2 3">
    <name type="scientific">Phaeodactylibacter xiamenensis</name>
    <dbReference type="NCBI Taxonomy" id="1524460"/>
    <lineage>
        <taxon>Bacteria</taxon>
        <taxon>Pseudomonadati</taxon>
        <taxon>Bacteroidota</taxon>
        <taxon>Saprospiria</taxon>
        <taxon>Saprospirales</taxon>
        <taxon>Haliscomenobacteraceae</taxon>
        <taxon>Phaeodactylibacter</taxon>
    </lineage>
</organism>
<dbReference type="Proteomes" id="UP000029736">
    <property type="component" value="Unassembled WGS sequence"/>
</dbReference>
<dbReference type="PANTHER" id="PTHR30634">
    <property type="entry name" value="OUTER MEMBRANE LOLAB LIPOPROTEIN INSERTION APPARATUS"/>
    <property type="match status" value="1"/>
</dbReference>
<dbReference type="RefSeq" id="WP_044219018.1">
    <property type="nucleotide sequence ID" value="NZ_JBKAGJ010000017.1"/>
</dbReference>
<dbReference type="InterPro" id="IPR050458">
    <property type="entry name" value="LolB"/>
</dbReference>
<evidence type="ECO:0000313" key="2">
    <source>
        <dbReference type="EMBL" id="KGE88386.1"/>
    </source>
</evidence>
<evidence type="ECO:0000256" key="1">
    <source>
        <dbReference type="SAM" id="MobiDB-lite"/>
    </source>
</evidence>
<dbReference type="AlphaFoldDB" id="A0A098S8E2"/>
<name>A0A098S8E2_9BACT</name>
<dbReference type="InterPro" id="IPR043737">
    <property type="entry name" value="DUF5682"/>
</dbReference>
<feature type="region of interest" description="Disordered" evidence="1">
    <location>
        <begin position="703"/>
        <end position="723"/>
    </location>
</feature>
<comment type="caution">
    <text evidence="2">The sequence shown here is derived from an EMBL/GenBank/DDBJ whole genome shotgun (WGS) entry which is preliminary data.</text>
</comment>
<reference evidence="2 3" key="1">
    <citation type="journal article" date="2014" name="Int. J. Syst. Evol. Microbiol.">
        <title>Phaeodactylibacter xiamenensis gen. nov., sp. nov., a member of the family Saprospiraceae isolated from the marine alga Phaeodactylum tricornutum.</title>
        <authorList>
            <person name="Chen Z.Jr."/>
            <person name="Lei X."/>
            <person name="Lai Q."/>
            <person name="Li Y."/>
            <person name="Zhang B."/>
            <person name="Zhang J."/>
            <person name="Zhang H."/>
            <person name="Yang L."/>
            <person name="Zheng W."/>
            <person name="Tian Y."/>
            <person name="Yu Z."/>
            <person name="Xu H.Jr."/>
            <person name="Zheng T."/>
        </authorList>
    </citation>
    <scope>NUCLEOTIDE SEQUENCE [LARGE SCALE GENOMIC DNA]</scope>
    <source>
        <strain evidence="2 3">KD52</strain>
    </source>
</reference>
<dbReference type="OrthoDB" id="9768066at2"/>
<evidence type="ECO:0000313" key="3">
    <source>
        <dbReference type="Proteomes" id="UP000029736"/>
    </source>
</evidence>
<dbReference type="Pfam" id="PF18934">
    <property type="entry name" value="DUF5682"/>
    <property type="match status" value="1"/>
</dbReference>
<sequence>MYKIYGIRHHGPGSTRSLLQALEAQQPDCLLIEAPEDASSALEYMLHPGLHPPVAILIYDAKDLRHASYLPFAEFSPEWQAAQFGLAQGLDVRFIDLPMSIQFQLGEEEQQLSLSLPDAAREAPEVRDPMGYMARLAGYRDSERWWEATFEQPEHDIDIFATIISLNTALRDELGRSERPLNRLREAYMRKQLRKAIKDGFKNIAVVCGAWHTPALYYLDRFKQKDDNALLKGRKKRKTTATWIPWSYQRLAFQSGYMAGVVSPAYYELLFSKREETVQYWMARVAGLLRGEGFDASAAQAVDAARLAHTLAGMRGQPVAGIDAMKEAALAVFAQGSPEPLELIEQELIIGQQVGEVPDSIPQIPLQQDMEARIRSARLTKLYKSGAPEDKALDLRKDTHLDASHLLHQLRILDVPWGRVQEQPDGKLGSFSEYWHLHWQPEYVIRLIQAGMWGNTVEAAANNYLLKKAQEAHKLDELVGLAREALLAGVTAAFNPLVRQLEDAAAVTQDVYALMQALPVLADIQRYGDTRQTDTEAVEALIRHMVPRIAIGLPAAVLNIEEEVARDWLQQLVQSNRAISLLNEPAFHKEWNRSLGQITNAAPAHPLLRGLCTRILFDKSVLSDEAAATHMRYALSSAAEAEQSALWLEGFLYGSGLLLIHMPALWQILDEWIAELPQMVFEQTLPLLRRSFANFSPPEREKMLSLSKTGAPKPEAEGEALPKASFDQKRAKVVFPTLKLLLGLD</sequence>
<dbReference type="STRING" id="1524460.IX84_09335"/>